<evidence type="ECO:0000313" key="1">
    <source>
        <dbReference type="EMBL" id="TCP26953.1"/>
    </source>
</evidence>
<name>A0A4R2NXL9_9FLAO</name>
<comment type="caution">
    <text evidence="1">The sequence shown here is derived from an EMBL/GenBank/DDBJ whole genome shotgun (WGS) entry which is preliminary data.</text>
</comment>
<sequence length="473" mass="53247">MLNLELILTYQLKTNFMKTIQFIAVLTSILIVTSCNKPKKDDQYGSVVPPVETYQYPSDSTTINKWIANDNFKAMYKHSWYVWKHLTSSVEGGKLTYQTWASPQQILDKMNNPTKNEFMGLRFNKPNQFGHAKLKQTDFDDTDIVEVVAYNPSAEKYAVDNKIFYLSTLKAMQTGEYSQIPEFPHDAITIKPVYKVITQNSVSSEGIYTMAAWHGPEYKDKGYPEKEWKSCIHVDTNASTKSNPNGRLDYECNNVTAENTFYLNDFIHFSIDKSLADSYNSSNNITDPTKQAKEGDIALLVGMHVGTKEIKRWVWQTFWWSATPDTPSIPSSDDIASARSGIGLSNQARHYAMDIAYSMVIPAQPYVGGKNEGELVIGFNPYLESGFGNDVFDAKTSYVYSNGAKIETNLGTMSNCMSCHMSAAVNTAVSVNSNVSSPPYVGDTYLSYKDSIFQKRLMLDFAWSIQSNIDTLK</sequence>
<evidence type="ECO:0000313" key="2">
    <source>
        <dbReference type="Proteomes" id="UP000294564"/>
    </source>
</evidence>
<dbReference type="Proteomes" id="UP000294564">
    <property type="component" value="Unassembled WGS sequence"/>
</dbReference>
<accession>A0A4R2NXL9</accession>
<reference evidence="1 2" key="1">
    <citation type="submission" date="2019-03" db="EMBL/GenBank/DDBJ databases">
        <title>Genomic Encyclopedia of Type Strains, Phase IV (KMG-IV): sequencing the most valuable type-strain genomes for metagenomic binning, comparative biology and taxonomic classification.</title>
        <authorList>
            <person name="Goeker M."/>
        </authorList>
    </citation>
    <scope>NUCLEOTIDE SEQUENCE [LARGE SCALE GENOMIC DNA]</scope>
    <source>
        <strain evidence="1 2">DSM 14836</strain>
    </source>
</reference>
<dbReference type="EMBL" id="SLXM01000002">
    <property type="protein sequence ID" value="TCP26953.1"/>
    <property type="molecule type" value="Genomic_DNA"/>
</dbReference>
<protein>
    <submittedName>
        <fullName evidence="1">Uncharacterized protein</fullName>
    </submittedName>
</protein>
<gene>
    <name evidence="1" type="ORF">EV195_102295</name>
</gene>
<organism evidence="1 2">
    <name type="scientific">Tenacibaculum skagerrakense</name>
    <dbReference type="NCBI Taxonomy" id="186571"/>
    <lineage>
        <taxon>Bacteria</taxon>
        <taxon>Pseudomonadati</taxon>
        <taxon>Bacteroidota</taxon>
        <taxon>Flavobacteriia</taxon>
        <taxon>Flavobacteriales</taxon>
        <taxon>Flavobacteriaceae</taxon>
        <taxon>Tenacibaculum</taxon>
    </lineage>
</organism>
<dbReference type="AlphaFoldDB" id="A0A4R2NXL9"/>
<keyword evidence="2" id="KW-1185">Reference proteome</keyword>
<proteinExistence type="predicted"/>